<dbReference type="Pfam" id="PF00975">
    <property type="entry name" value="Thioesterase"/>
    <property type="match status" value="1"/>
</dbReference>
<dbReference type="Proteomes" id="UP001596523">
    <property type="component" value="Unassembled WGS sequence"/>
</dbReference>
<dbReference type="InterPro" id="IPR012223">
    <property type="entry name" value="TEII"/>
</dbReference>
<dbReference type="InterPro" id="IPR020802">
    <property type="entry name" value="TesA-like"/>
</dbReference>
<evidence type="ECO:0000256" key="2">
    <source>
        <dbReference type="ARBA" id="ARBA00022801"/>
    </source>
</evidence>
<dbReference type="SUPFAM" id="SSF53474">
    <property type="entry name" value="alpha/beta-Hydrolases"/>
    <property type="match status" value="1"/>
</dbReference>
<evidence type="ECO:0000313" key="5">
    <source>
        <dbReference type="Proteomes" id="UP001596523"/>
    </source>
</evidence>
<dbReference type="Gene3D" id="3.40.50.1820">
    <property type="entry name" value="alpha/beta hydrolase"/>
    <property type="match status" value="1"/>
</dbReference>
<keyword evidence="5" id="KW-1185">Reference proteome</keyword>
<dbReference type="PANTHER" id="PTHR11487:SF0">
    <property type="entry name" value="S-ACYL FATTY ACID SYNTHASE THIOESTERASE, MEDIUM CHAIN"/>
    <property type="match status" value="1"/>
</dbReference>
<reference evidence="5" key="1">
    <citation type="journal article" date="2019" name="Int. J. Syst. Evol. Microbiol.">
        <title>The Global Catalogue of Microorganisms (GCM) 10K type strain sequencing project: providing services to taxonomists for standard genome sequencing and annotation.</title>
        <authorList>
            <consortium name="The Broad Institute Genomics Platform"/>
            <consortium name="The Broad Institute Genome Sequencing Center for Infectious Disease"/>
            <person name="Wu L."/>
            <person name="Ma J."/>
        </authorList>
    </citation>
    <scope>NUCLEOTIDE SEQUENCE [LARGE SCALE GENOMIC DNA]</scope>
    <source>
        <strain evidence="5">SYNS20</strain>
    </source>
</reference>
<dbReference type="EMBL" id="JBHTCF010000013">
    <property type="protein sequence ID" value="MFC7307905.1"/>
    <property type="molecule type" value="Genomic_DNA"/>
</dbReference>
<evidence type="ECO:0000256" key="1">
    <source>
        <dbReference type="ARBA" id="ARBA00007169"/>
    </source>
</evidence>
<dbReference type="InterPro" id="IPR029058">
    <property type="entry name" value="AB_hydrolase_fold"/>
</dbReference>
<accession>A0ABW2JP24</accession>
<gene>
    <name evidence="4" type="ORF">ACFQVC_27220</name>
</gene>
<name>A0ABW2JP24_9ACTN</name>
<dbReference type="PANTHER" id="PTHR11487">
    <property type="entry name" value="THIOESTERASE"/>
    <property type="match status" value="1"/>
</dbReference>
<comment type="similarity">
    <text evidence="1">Belongs to the thioesterase family.</text>
</comment>
<feature type="domain" description="Thioesterase TesA-like" evidence="3">
    <location>
        <begin position="24"/>
        <end position="247"/>
    </location>
</feature>
<comment type="caution">
    <text evidence="4">The sequence shown here is derived from an EMBL/GenBank/DDBJ whole genome shotgun (WGS) entry which is preliminary data.</text>
</comment>
<protein>
    <submittedName>
        <fullName evidence="4">Thioesterase II family protein</fullName>
    </submittedName>
</protein>
<dbReference type="SMART" id="SM00824">
    <property type="entry name" value="PKS_TE"/>
    <property type="match status" value="1"/>
</dbReference>
<keyword evidence="2" id="KW-0378">Hydrolase</keyword>
<proteinExistence type="inferred from homology"/>
<organism evidence="4 5">
    <name type="scientific">Streptomyces monticola</name>
    <dbReference type="NCBI Taxonomy" id="2666263"/>
    <lineage>
        <taxon>Bacteria</taxon>
        <taxon>Bacillati</taxon>
        <taxon>Actinomycetota</taxon>
        <taxon>Actinomycetes</taxon>
        <taxon>Kitasatosporales</taxon>
        <taxon>Streptomycetaceae</taxon>
        <taxon>Streptomyces</taxon>
    </lineage>
</organism>
<dbReference type="RefSeq" id="WP_381835393.1">
    <property type="nucleotide sequence ID" value="NZ_JBHTCF010000013.1"/>
</dbReference>
<evidence type="ECO:0000313" key="4">
    <source>
        <dbReference type="EMBL" id="MFC7307905.1"/>
    </source>
</evidence>
<evidence type="ECO:0000259" key="3">
    <source>
        <dbReference type="SMART" id="SM00824"/>
    </source>
</evidence>
<dbReference type="InterPro" id="IPR001031">
    <property type="entry name" value="Thioesterase"/>
</dbReference>
<sequence>MRLFAHYADPGRPAAAPVAGTRLFCFPYAGGGTQVFRTWQRHLDAGTQAVGVRLPGREQRFGEPALSSWPEALAELTEAFATQSEQGPYAFFGHSLGARLAYELSHVLAELGHRPPGLLVVSACRGPGRPPRWPDMHSMDRPTLAARLREMNGVPQEVLDNPKFMDLLEPTLRADLRIAETWQPSPGRLPLPIVALCGDGDDIDPYEDMTDWQHHTTKGFAIHTFTSGHFFLHDHERSVVRTIADHLRTITDPLRAGA</sequence>